<dbReference type="CDD" id="cd00179">
    <property type="entry name" value="SynN"/>
    <property type="match status" value="1"/>
</dbReference>
<evidence type="ECO:0000313" key="25">
    <source>
        <dbReference type="EMBL" id="NXL51509.1"/>
    </source>
</evidence>
<evidence type="ECO:0000256" key="3">
    <source>
        <dbReference type="ARBA" id="ARBA00009063"/>
    </source>
</evidence>
<dbReference type="Gene3D" id="1.20.5.110">
    <property type="match status" value="1"/>
</dbReference>
<evidence type="ECO:0000256" key="16">
    <source>
        <dbReference type="ARBA" id="ARBA00023136"/>
    </source>
</evidence>
<evidence type="ECO:0000256" key="23">
    <source>
        <dbReference type="SAM" id="Phobius"/>
    </source>
</evidence>
<keyword evidence="7" id="KW-1017">Isopeptide bond</keyword>
<dbReference type="PANTHER" id="PTHR19957">
    <property type="entry name" value="SYNTAXIN"/>
    <property type="match status" value="1"/>
</dbReference>
<reference evidence="25 26" key="1">
    <citation type="submission" date="2019-09" db="EMBL/GenBank/DDBJ databases">
        <title>Bird 10,000 Genomes (B10K) Project - Family phase.</title>
        <authorList>
            <person name="Zhang G."/>
        </authorList>
    </citation>
    <scope>NUCLEOTIDE SEQUENCE [LARGE SCALE GENOMIC DNA]</scope>
    <source>
        <strain evidence="25">B10K-DU-009-04</strain>
        <tissue evidence="25">Mixed tissue sample</tissue>
    </source>
</reference>
<dbReference type="CDD" id="cd15880">
    <property type="entry name" value="SNARE_syntaxin1"/>
    <property type="match status" value="1"/>
</dbReference>
<evidence type="ECO:0000256" key="8">
    <source>
        <dbReference type="ARBA" id="ARBA00022553"/>
    </source>
</evidence>
<dbReference type="GO" id="GO:0030672">
    <property type="term" value="C:synaptic vesicle membrane"/>
    <property type="evidence" value="ECO:0007669"/>
    <property type="project" value="UniProtKB-SubCell"/>
</dbReference>
<keyword evidence="16 23" id="KW-0472">Membrane</keyword>
<evidence type="ECO:0000256" key="5">
    <source>
        <dbReference type="ARBA" id="ARBA00022475"/>
    </source>
</evidence>
<dbReference type="GO" id="GO:0005484">
    <property type="term" value="F:SNAP receptor activity"/>
    <property type="evidence" value="ECO:0007669"/>
    <property type="project" value="InterPro"/>
</dbReference>
<evidence type="ECO:0000256" key="6">
    <source>
        <dbReference type="ARBA" id="ARBA00022483"/>
    </source>
</evidence>
<keyword evidence="9" id="KW-0771">Synaptosome</keyword>
<dbReference type="SMART" id="SM00397">
    <property type="entry name" value="t_SNARE"/>
    <property type="match status" value="1"/>
</dbReference>
<evidence type="ECO:0000256" key="2">
    <source>
        <dbReference type="ARBA" id="ARBA00004236"/>
    </source>
</evidence>
<dbReference type="Proteomes" id="UP000555275">
    <property type="component" value="Unassembled WGS sequence"/>
</dbReference>
<keyword evidence="26" id="KW-1185">Reference proteome</keyword>
<evidence type="ECO:0000256" key="7">
    <source>
        <dbReference type="ARBA" id="ARBA00022499"/>
    </source>
</evidence>
<dbReference type="GO" id="GO:0048278">
    <property type="term" value="P:vesicle docking"/>
    <property type="evidence" value="ECO:0007669"/>
    <property type="project" value="TreeGrafter"/>
</dbReference>
<dbReference type="SMART" id="SM00503">
    <property type="entry name" value="SynN"/>
    <property type="match status" value="1"/>
</dbReference>
<dbReference type="SUPFAM" id="SSF47661">
    <property type="entry name" value="t-snare proteins"/>
    <property type="match status" value="2"/>
</dbReference>
<dbReference type="PROSITE" id="PS50192">
    <property type="entry name" value="T_SNARE"/>
    <property type="match status" value="1"/>
</dbReference>
<dbReference type="EMBL" id="VXAO01001296">
    <property type="protein sequence ID" value="NXL51509.1"/>
    <property type="molecule type" value="Genomic_DNA"/>
</dbReference>
<dbReference type="Gene3D" id="1.20.58.70">
    <property type="match status" value="1"/>
</dbReference>
<evidence type="ECO:0000256" key="14">
    <source>
        <dbReference type="ARBA" id="ARBA00023018"/>
    </source>
</evidence>
<keyword evidence="10 23" id="KW-0812">Transmembrane</keyword>
<comment type="caution">
    <text evidence="25">The sequence shown here is derived from an EMBL/GenBank/DDBJ whole genome shotgun (WGS) entry which is preliminary data.</text>
</comment>
<evidence type="ECO:0000256" key="13">
    <source>
        <dbReference type="ARBA" id="ARBA00022989"/>
    </source>
</evidence>
<keyword evidence="5" id="KW-1003">Cell membrane</keyword>
<feature type="non-terminal residue" evidence="25">
    <location>
        <position position="319"/>
    </location>
</feature>
<evidence type="ECO:0000256" key="12">
    <source>
        <dbReference type="ARBA" id="ARBA00022843"/>
    </source>
</evidence>
<dbReference type="GO" id="GO:0006887">
    <property type="term" value="P:exocytosis"/>
    <property type="evidence" value="ECO:0007669"/>
    <property type="project" value="UniProtKB-KW"/>
</dbReference>
<name>A0A7L0TAT1_PODPO</name>
<dbReference type="GO" id="GO:0006906">
    <property type="term" value="P:vesicle fusion"/>
    <property type="evidence" value="ECO:0007669"/>
    <property type="project" value="TreeGrafter"/>
</dbReference>
<gene>
    <name evidence="25" type="primary">Stx1a</name>
    <name evidence="25" type="ORF">PODPOD_R08206</name>
</gene>
<dbReference type="InterPro" id="IPR000727">
    <property type="entry name" value="T_SNARE_dom"/>
</dbReference>
<dbReference type="AlphaFoldDB" id="A0A7L0TAT1"/>
<evidence type="ECO:0000256" key="17">
    <source>
        <dbReference type="ARBA" id="ARBA00023329"/>
    </source>
</evidence>
<keyword evidence="11" id="KW-0532">Neurotransmitter transport</keyword>
<evidence type="ECO:0000259" key="24">
    <source>
        <dbReference type="PROSITE" id="PS50192"/>
    </source>
</evidence>
<evidence type="ECO:0000256" key="22">
    <source>
        <dbReference type="SAM" id="MobiDB-lite"/>
    </source>
</evidence>
<feature type="non-terminal residue" evidence="25">
    <location>
        <position position="1"/>
    </location>
</feature>
<keyword evidence="8" id="KW-0597">Phosphoprotein</keyword>
<feature type="transmembrane region" description="Helical" evidence="23">
    <location>
        <begin position="297"/>
        <end position="318"/>
    </location>
</feature>
<comment type="function">
    <text evidence="20">Plays an essential role in hormone and neurotransmitter calcium-dependent exocytosis and endocytosis. Part of the SNARE (Soluble NSF Attachment Receptor) complex composed of SNAP25, STX1A and VAMP2 which mediates the fusion of synaptic vesicles with the presynaptic plasma membrane. STX1A and SNAP25 are localized on the plasma membrane while VAMP2 resides in synaptic vesicles. The pairing of the three SNAREs from the N-terminal SNARE motifs to the C-terminal anchors leads to the formation of the SNARE complex, which brings membranes into close proximity and results in final fusion. Participates in the calcium-dependent regulation of acrosomal exocytosis in sperm. Also plays an important role in the exocytosis of hormones such as insulin or glucagon-like peptide 1 (GLP-1).</text>
</comment>
<evidence type="ECO:0000313" key="26">
    <source>
        <dbReference type="Proteomes" id="UP000555275"/>
    </source>
</evidence>
<evidence type="ECO:0000256" key="11">
    <source>
        <dbReference type="ARBA" id="ARBA00022775"/>
    </source>
</evidence>
<dbReference type="FunFam" id="1.20.58.70:FF:000096">
    <property type="entry name" value="Syntaxin 1A (brain)"/>
    <property type="match status" value="1"/>
</dbReference>
<evidence type="ECO:0000256" key="10">
    <source>
        <dbReference type="ARBA" id="ARBA00022692"/>
    </source>
</evidence>
<evidence type="ECO:0000256" key="19">
    <source>
        <dbReference type="ARBA" id="ARBA00040530"/>
    </source>
</evidence>
<organism evidence="25 26">
    <name type="scientific">Podilymbus podiceps</name>
    <name type="common">Pied-billed grebe</name>
    <dbReference type="NCBI Taxonomy" id="9252"/>
    <lineage>
        <taxon>Eukaryota</taxon>
        <taxon>Metazoa</taxon>
        <taxon>Chordata</taxon>
        <taxon>Craniata</taxon>
        <taxon>Vertebrata</taxon>
        <taxon>Euteleostomi</taxon>
        <taxon>Archelosauria</taxon>
        <taxon>Archosauria</taxon>
        <taxon>Dinosauria</taxon>
        <taxon>Saurischia</taxon>
        <taxon>Theropoda</taxon>
        <taxon>Coelurosauria</taxon>
        <taxon>Aves</taxon>
        <taxon>Neognathae</taxon>
        <taxon>Neoaves</taxon>
        <taxon>Mirandornithes</taxon>
        <taxon>Podicipediformes</taxon>
        <taxon>Podicipedidae</taxon>
        <taxon>Podilymbus</taxon>
    </lineage>
</organism>
<evidence type="ECO:0000256" key="4">
    <source>
        <dbReference type="ARBA" id="ARBA00022448"/>
    </source>
</evidence>
<evidence type="ECO:0000256" key="21">
    <source>
        <dbReference type="RuleBase" id="RU003858"/>
    </source>
</evidence>
<proteinExistence type="inferred from homology"/>
<dbReference type="GO" id="GO:0043005">
    <property type="term" value="C:neuron projection"/>
    <property type="evidence" value="ECO:0007669"/>
    <property type="project" value="UniProtKB-KW"/>
</dbReference>
<evidence type="ECO:0000256" key="20">
    <source>
        <dbReference type="ARBA" id="ARBA00046172"/>
    </source>
</evidence>
<dbReference type="InterPro" id="IPR045242">
    <property type="entry name" value="Syntaxin"/>
</dbReference>
<dbReference type="GO" id="GO:0031201">
    <property type="term" value="C:SNARE complex"/>
    <property type="evidence" value="ECO:0007669"/>
    <property type="project" value="TreeGrafter"/>
</dbReference>
<dbReference type="GO" id="GO:0006836">
    <property type="term" value="P:neurotransmitter transport"/>
    <property type="evidence" value="ECO:0007669"/>
    <property type="project" value="UniProtKB-KW"/>
</dbReference>
<comment type="similarity">
    <text evidence="3 21">Belongs to the syntaxin family.</text>
</comment>
<evidence type="ECO:0000256" key="18">
    <source>
        <dbReference type="ARBA" id="ARBA00034102"/>
    </source>
</evidence>
<sequence>AKDSDDDDEVTVSVDRDRFMDEFFEQVEEIRGFIDKIAENVEEVKRKHSAILASPNPDESDKAGEQAGKAPSFSTKPAQHLLALIQWVVWGAGRAEAGMCAGMLVLVLTFSRHCHCSAWTCIEQSIEQEEGLNRSSADLRIRKTQVSLCSHSTLSRKFVEVMSEYNATQTDYRERCKGRIQRQLEITGRTTTSEELEDMLESGNPAIFSSGIIMDSNITKQALNEIETRHSEIIKLENSIRELHDMFMDMAMLVESQGEMIDRIEYNVEHSVDYVERAVSDTKKAVKYQSKARRKKIMIIICCVILGIVIASTFGGIFG</sequence>
<dbReference type="InterPro" id="IPR006011">
    <property type="entry name" value="Syntaxin_N"/>
</dbReference>
<dbReference type="PROSITE" id="PS00914">
    <property type="entry name" value="SYNTAXIN"/>
    <property type="match status" value="1"/>
</dbReference>
<dbReference type="Pfam" id="PF00804">
    <property type="entry name" value="Syntaxin"/>
    <property type="match status" value="1"/>
</dbReference>
<accession>A0A7L0TAT1</accession>
<dbReference type="PANTHER" id="PTHR19957:SF84">
    <property type="entry name" value="SYNTAXIN-1A"/>
    <property type="match status" value="1"/>
</dbReference>
<evidence type="ECO:0000256" key="9">
    <source>
        <dbReference type="ARBA" id="ARBA00022599"/>
    </source>
</evidence>
<keyword evidence="4" id="KW-0813">Transport</keyword>
<keyword evidence="6" id="KW-0268">Exocytosis</keyword>
<evidence type="ECO:0000256" key="1">
    <source>
        <dbReference type="ARBA" id="ARBA00004143"/>
    </source>
</evidence>
<keyword evidence="17" id="KW-0968">Cytoplasmic vesicle</keyword>
<dbReference type="FunFam" id="1.20.5.110:FF:000005">
    <property type="entry name" value="Syntaxin 1B"/>
    <property type="match status" value="1"/>
</dbReference>
<keyword evidence="13 23" id="KW-1133">Transmembrane helix</keyword>
<dbReference type="GO" id="GO:0005886">
    <property type="term" value="C:plasma membrane"/>
    <property type="evidence" value="ECO:0007669"/>
    <property type="project" value="UniProtKB-SubCell"/>
</dbReference>
<dbReference type="InterPro" id="IPR006012">
    <property type="entry name" value="Syntaxin/epimorphin_CS"/>
</dbReference>
<dbReference type="GO" id="GO:0000149">
    <property type="term" value="F:SNARE binding"/>
    <property type="evidence" value="ECO:0007669"/>
    <property type="project" value="TreeGrafter"/>
</dbReference>
<dbReference type="Pfam" id="PF05739">
    <property type="entry name" value="SNARE"/>
    <property type="match status" value="1"/>
</dbReference>
<keyword evidence="15" id="KW-0175">Coiled coil</keyword>
<feature type="domain" description="T-SNARE coiled-coil homology" evidence="24">
    <location>
        <begin position="223"/>
        <end position="285"/>
    </location>
</feature>
<evidence type="ECO:0000256" key="15">
    <source>
        <dbReference type="ARBA" id="ARBA00023054"/>
    </source>
</evidence>
<protein>
    <recommendedName>
        <fullName evidence="19">Syntaxin-1A</fullName>
    </recommendedName>
</protein>
<feature type="region of interest" description="Disordered" evidence="22">
    <location>
        <begin position="50"/>
        <end position="73"/>
    </location>
</feature>
<dbReference type="OrthoDB" id="10255013at2759"/>
<dbReference type="InterPro" id="IPR010989">
    <property type="entry name" value="SNARE"/>
</dbReference>
<dbReference type="GO" id="GO:0006886">
    <property type="term" value="P:intracellular protein transport"/>
    <property type="evidence" value="ECO:0007669"/>
    <property type="project" value="InterPro"/>
</dbReference>
<comment type="subcellular location">
    <subcellularLocation>
        <location evidence="2">Cell membrane</location>
    </subcellularLocation>
    <subcellularLocation>
        <location evidence="1">Cytoplasmic vesicle</location>
        <location evidence="1">Secretory vesicle</location>
        <location evidence="1">Synaptic vesicle membrane</location>
        <topology evidence="1">Single-pass type IV membrane protein</topology>
    </subcellularLocation>
    <subcellularLocation>
        <location evidence="18">Synapse</location>
        <location evidence="18">Synaptosome</location>
    </subcellularLocation>
</comment>
<keyword evidence="12" id="KW-0832">Ubl conjugation</keyword>
<keyword evidence="14" id="KW-0770">Synapse</keyword>